<organism evidence="1 2">
    <name type="scientific">Hyaloperonospora arabidopsidis (strain Emoy2)</name>
    <name type="common">Downy mildew agent</name>
    <name type="synonym">Peronospora arabidopsidis</name>
    <dbReference type="NCBI Taxonomy" id="559515"/>
    <lineage>
        <taxon>Eukaryota</taxon>
        <taxon>Sar</taxon>
        <taxon>Stramenopiles</taxon>
        <taxon>Oomycota</taxon>
        <taxon>Peronosporomycetes</taxon>
        <taxon>Peronosporales</taxon>
        <taxon>Peronosporaceae</taxon>
        <taxon>Hyaloperonospora</taxon>
    </lineage>
</organism>
<accession>M4BKY8</accession>
<dbReference type="VEuPathDB" id="FungiDB:HpaG807072"/>
<dbReference type="AlphaFoldDB" id="M4BKY8"/>
<dbReference type="HOGENOM" id="CLU_2338060_0_0_1"/>
<dbReference type="InParanoid" id="M4BKY8"/>
<evidence type="ECO:0000313" key="2">
    <source>
        <dbReference type="Proteomes" id="UP000011713"/>
    </source>
</evidence>
<dbReference type="EnsemblProtists" id="HpaT807072">
    <property type="protein sequence ID" value="HpaP807072"/>
    <property type="gene ID" value="HpaG807072"/>
</dbReference>
<evidence type="ECO:0000313" key="1">
    <source>
        <dbReference type="EnsemblProtists" id="HpaP807072"/>
    </source>
</evidence>
<proteinExistence type="predicted"/>
<dbReference type="Proteomes" id="UP000011713">
    <property type="component" value="Unassembled WGS sequence"/>
</dbReference>
<reference evidence="2" key="1">
    <citation type="journal article" date="2010" name="Science">
        <title>Signatures of adaptation to obligate biotrophy in the Hyaloperonospora arabidopsidis genome.</title>
        <authorList>
            <person name="Baxter L."/>
            <person name="Tripathy S."/>
            <person name="Ishaque N."/>
            <person name="Boot N."/>
            <person name="Cabral A."/>
            <person name="Kemen E."/>
            <person name="Thines M."/>
            <person name="Ah-Fong A."/>
            <person name="Anderson R."/>
            <person name="Badejoko W."/>
            <person name="Bittner-Eddy P."/>
            <person name="Boore J.L."/>
            <person name="Chibucos M.C."/>
            <person name="Coates M."/>
            <person name="Dehal P."/>
            <person name="Delehaunty K."/>
            <person name="Dong S."/>
            <person name="Downton P."/>
            <person name="Dumas B."/>
            <person name="Fabro G."/>
            <person name="Fronick C."/>
            <person name="Fuerstenberg S.I."/>
            <person name="Fulton L."/>
            <person name="Gaulin E."/>
            <person name="Govers F."/>
            <person name="Hughes L."/>
            <person name="Humphray S."/>
            <person name="Jiang R.H."/>
            <person name="Judelson H."/>
            <person name="Kamoun S."/>
            <person name="Kyung K."/>
            <person name="Meijer H."/>
            <person name="Minx P."/>
            <person name="Morris P."/>
            <person name="Nelson J."/>
            <person name="Phuntumart V."/>
            <person name="Qutob D."/>
            <person name="Rehmany A."/>
            <person name="Rougon-Cardoso A."/>
            <person name="Ryden P."/>
            <person name="Torto-Alalibo T."/>
            <person name="Studholme D."/>
            <person name="Wang Y."/>
            <person name="Win J."/>
            <person name="Wood J."/>
            <person name="Clifton S.W."/>
            <person name="Rogers J."/>
            <person name="Van den Ackerveken G."/>
            <person name="Jones J.D."/>
            <person name="McDowell J.M."/>
            <person name="Beynon J."/>
            <person name="Tyler B.M."/>
        </authorList>
    </citation>
    <scope>NUCLEOTIDE SEQUENCE [LARGE SCALE GENOMIC DNA]</scope>
    <source>
        <strain evidence="2">Emoy2</strain>
    </source>
</reference>
<protein>
    <submittedName>
        <fullName evidence="1">Uncharacterized protein</fullName>
    </submittedName>
</protein>
<dbReference type="EMBL" id="JH598368">
    <property type="status" value="NOT_ANNOTATED_CDS"/>
    <property type="molecule type" value="Genomic_DNA"/>
</dbReference>
<reference evidence="1" key="2">
    <citation type="submission" date="2015-06" db="UniProtKB">
        <authorList>
            <consortium name="EnsemblProtists"/>
        </authorList>
    </citation>
    <scope>IDENTIFICATION</scope>
    <source>
        <strain evidence="1">Emoy2</strain>
    </source>
</reference>
<name>M4BKY8_HYAAE</name>
<keyword evidence="2" id="KW-1185">Reference proteome</keyword>
<sequence length="98" mass="10148">MSCGALLHDFTPVTAAGVGQGLAVRIRTAAEKPVITSQSMVEAESIMTRIQSATGAGRVAEAADEFSPAAFDVFASSVATERSLIALLEALDVHRMGL</sequence>